<reference evidence="2" key="1">
    <citation type="journal article" date="2023" name="Mol. Phylogenet. Evol.">
        <title>Genome-scale phylogeny and comparative genomics of the fungal order Sordariales.</title>
        <authorList>
            <person name="Hensen N."/>
            <person name="Bonometti L."/>
            <person name="Westerberg I."/>
            <person name="Brannstrom I.O."/>
            <person name="Guillou S."/>
            <person name="Cros-Aarteil S."/>
            <person name="Calhoun S."/>
            <person name="Haridas S."/>
            <person name="Kuo A."/>
            <person name="Mondo S."/>
            <person name="Pangilinan J."/>
            <person name="Riley R."/>
            <person name="LaButti K."/>
            <person name="Andreopoulos B."/>
            <person name="Lipzen A."/>
            <person name="Chen C."/>
            <person name="Yan M."/>
            <person name="Daum C."/>
            <person name="Ng V."/>
            <person name="Clum A."/>
            <person name="Steindorff A."/>
            <person name="Ohm R.A."/>
            <person name="Martin F."/>
            <person name="Silar P."/>
            <person name="Natvig D.O."/>
            <person name="Lalanne C."/>
            <person name="Gautier V."/>
            <person name="Ament-Velasquez S.L."/>
            <person name="Kruys A."/>
            <person name="Hutchinson M.I."/>
            <person name="Powell A.J."/>
            <person name="Barry K."/>
            <person name="Miller A.N."/>
            <person name="Grigoriev I.V."/>
            <person name="Debuchy R."/>
            <person name="Gladieux P."/>
            <person name="Hiltunen Thoren M."/>
            <person name="Johannesson H."/>
        </authorList>
    </citation>
    <scope>NUCLEOTIDE SEQUENCE</scope>
    <source>
        <strain evidence="2">CBS 314.62</strain>
    </source>
</reference>
<evidence type="ECO:0000256" key="1">
    <source>
        <dbReference type="SAM" id="MobiDB-lite"/>
    </source>
</evidence>
<feature type="region of interest" description="Disordered" evidence="1">
    <location>
        <begin position="74"/>
        <end position="98"/>
    </location>
</feature>
<dbReference type="AlphaFoldDB" id="A0AAE0XDE8"/>
<evidence type="ECO:0000313" key="2">
    <source>
        <dbReference type="EMBL" id="KAK3690307.1"/>
    </source>
</evidence>
<protein>
    <submittedName>
        <fullName evidence="2">Uncharacterized protein</fullName>
    </submittedName>
</protein>
<feature type="compositionally biased region" description="Polar residues" evidence="1">
    <location>
        <begin position="52"/>
        <end position="61"/>
    </location>
</feature>
<reference evidence="2" key="2">
    <citation type="submission" date="2023-06" db="EMBL/GenBank/DDBJ databases">
        <authorList>
            <consortium name="Lawrence Berkeley National Laboratory"/>
            <person name="Haridas S."/>
            <person name="Hensen N."/>
            <person name="Bonometti L."/>
            <person name="Westerberg I."/>
            <person name="Brannstrom I.O."/>
            <person name="Guillou S."/>
            <person name="Cros-Aarteil S."/>
            <person name="Calhoun S."/>
            <person name="Kuo A."/>
            <person name="Mondo S."/>
            <person name="Pangilinan J."/>
            <person name="Riley R."/>
            <person name="Labutti K."/>
            <person name="Andreopoulos B."/>
            <person name="Lipzen A."/>
            <person name="Chen C."/>
            <person name="Yanf M."/>
            <person name="Daum C."/>
            <person name="Ng V."/>
            <person name="Clum A."/>
            <person name="Steindorff A."/>
            <person name="Ohm R."/>
            <person name="Martin F."/>
            <person name="Silar P."/>
            <person name="Natvig D."/>
            <person name="Lalanne C."/>
            <person name="Gautier V."/>
            <person name="Ament-Velasquez S.L."/>
            <person name="Kruys A."/>
            <person name="Hutchinson M.I."/>
            <person name="Powell A.J."/>
            <person name="Barry K."/>
            <person name="Miller A.N."/>
            <person name="Grigoriev I.V."/>
            <person name="Debuchy R."/>
            <person name="Gladieux P."/>
            <person name="Thoren M.H."/>
            <person name="Johannesson H."/>
        </authorList>
    </citation>
    <scope>NUCLEOTIDE SEQUENCE</scope>
    <source>
        <strain evidence="2">CBS 314.62</strain>
    </source>
</reference>
<dbReference type="SUPFAM" id="SSF57903">
    <property type="entry name" value="FYVE/PHD zinc finger"/>
    <property type="match status" value="1"/>
</dbReference>
<comment type="caution">
    <text evidence="2">The sequence shown here is derived from an EMBL/GenBank/DDBJ whole genome shotgun (WGS) entry which is preliminary data.</text>
</comment>
<evidence type="ECO:0000313" key="3">
    <source>
        <dbReference type="Proteomes" id="UP001270362"/>
    </source>
</evidence>
<feature type="region of interest" description="Disordered" evidence="1">
    <location>
        <begin position="1"/>
        <end position="61"/>
    </location>
</feature>
<keyword evidence="3" id="KW-1185">Reference proteome</keyword>
<dbReference type="InterPro" id="IPR011011">
    <property type="entry name" value="Znf_FYVE_PHD"/>
</dbReference>
<name>A0AAE0XDE8_9PEZI</name>
<dbReference type="EMBL" id="JAULSO010000002">
    <property type="protein sequence ID" value="KAK3690307.1"/>
    <property type="molecule type" value="Genomic_DNA"/>
</dbReference>
<sequence>MLNKRKRSDSELSSFSASGSANFMDIDGRSPFSPPRASAHVSSRTMKRFRNNRPSESQVHQHTLSLLFSAQPNTTAQIQSQPAPPVAAVPPQPHNQLPQQRSLHSFWNIPVSASSSTTPSPAPTPLGAPLQRRSTSCEDCGAGLCGEMGDDAMMDIDGYGFAAAGAAEDEHSCRACGKAVCFSCSVSNLGENRRCLACAQPRGPVTAGWTRGVGVF</sequence>
<gene>
    <name evidence="2" type="ORF">B0T22DRAFT_380728</name>
</gene>
<proteinExistence type="predicted"/>
<feature type="compositionally biased region" description="Low complexity" evidence="1">
    <location>
        <begin position="11"/>
        <end position="20"/>
    </location>
</feature>
<feature type="compositionally biased region" description="Pro residues" evidence="1">
    <location>
        <begin position="82"/>
        <end position="93"/>
    </location>
</feature>
<accession>A0AAE0XDE8</accession>
<feature type="region of interest" description="Disordered" evidence="1">
    <location>
        <begin position="112"/>
        <end position="132"/>
    </location>
</feature>
<dbReference type="Proteomes" id="UP001270362">
    <property type="component" value="Unassembled WGS sequence"/>
</dbReference>
<organism evidence="2 3">
    <name type="scientific">Podospora appendiculata</name>
    <dbReference type="NCBI Taxonomy" id="314037"/>
    <lineage>
        <taxon>Eukaryota</taxon>
        <taxon>Fungi</taxon>
        <taxon>Dikarya</taxon>
        <taxon>Ascomycota</taxon>
        <taxon>Pezizomycotina</taxon>
        <taxon>Sordariomycetes</taxon>
        <taxon>Sordariomycetidae</taxon>
        <taxon>Sordariales</taxon>
        <taxon>Podosporaceae</taxon>
        <taxon>Podospora</taxon>
    </lineage>
</organism>